<dbReference type="Proteomes" id="UP000247099">
    <property type="component" value="Unassembled WGS sequence"/>
</dbReference>
<evidence type="ECO:0000256" key="7">
    <source>
        <dbReference type="SAM" id="Phobius"/>
    </source>
</evidence>
<feature type="transmembrane region" description="Helical" evidence="7">
    <location>
        <begin position="20"/>
        <end position="41"/>
    </location>
</feature>
<dbReference type="RefSeq" id="WP_110129622.1">
    <property type="nucleotide sequence ID" value="NZ_QHJQ01000001.1"/>
</dbReference>
<comment type="subcellular location">
    <subcellularLocation>
        <location evidence="1">Cell membrane</location>
        <topology evidence="1">Multi-pass membrane protein</topology>
    </subcellularLocation>
    <subcellularLocation>
        <location evidence="6">Membrane</location>
        <topology evidence="6">Multi-pass membrane protein</topology>
    </subcellularLocation>
</comment>
<evidence type="ECO:0000256" key="1">
    <source>
        <dbReference type="ARBA" id="ARBA00004651"/>
    </source>
</evidence>
<dbReference type="GO" id="GO:0017038">
    <property type="term" value="P:protein import"/>
    <property type="evidence" value="ECO:0007669"/>
    <property type="project" value="TreeGrafter"/>
</dbReference>
<keyword evidence="4 7" id="KW-1133">Transmembrane helix</keyword>
<comment type="caution">
    <text evidence="9">The sequence shown here is derived from an EMBL/GenBank/DDBJ whole genome shotgun (WGS) entry which is preliminary data.</text>
</comment>
<evidence type="ECO:0000313" key="10">
    <source>
        <dbReference type="Proteomes" id="UP000247099"/>
    </source>
</evidence>
<keyword evidence="5 7" id="KW-0472">Membrane</keyword>
<protein>
    <recommendedName>
        <fullName evidence="8">MotA/TolQ/ExbB proton channel domain-containing protein</fullName>
    </recommendedName>
</protein>
<evidence type="ECO:0000256" key="2">
    <source>
        <dbReference type="ARBA" id="ARBA00022475"/>
    </source>
</evidence>
<evidence type="ECO:0000256" key="6">
    <source>
        <dbReference type="RuleBase" id="RU004057"/>
    </source>
</evidence>
<dbReference type="Pfam" id="PF01618">
    <property type="entry name" value="MotA_ExbB"/>
    <property type="match status" value="1"/>
</dbReference>
<dbReference type="InterPro" id="IPR002898">
    <property type="entry name" value="MotA_ExbB_proton_chnl"/>
</dbReference>
<evidence type="ECO:0000256" key="4">
    <source>
        <dbReference type="ARBA" id="ARBA00022989"/>
    </source>
</evidence>
<keyword evidence="6" id="KW-0813">Transport</keyword>
<sequence length="212" mass="23836">MPTETNSLLDQAVQIWTSGGWLMLPLLLLTVFIYLTAFDLFCRVQFHFLVRGKVHKREAGELARDPRPALKMARELVRFDALTSDEVKRHFAEVRNEYLPPIDRRIRFLAIIITAGPLLGLLGTVTGMLSTFSGMVDQIGNRFDSVVTGISEALITTQTGLVISIPAMVLLSLIIQRRNTLVHCIARLERYNVRLALRSDCPVPKVKQSPKP</sequence>
<keyword evidence="10" id="KW-1185">Reference proteome</keyword>
<feature type="domain" description="MotA/TolQ/ExbB proton channel" evidence="8">
    <location>
        <begin position="79"/>
        <end position="183"/>
    </location>
</feature>
<dbReference type="InterPro" id="IPR050790">
    <property type="entry name" value="ExbB/TolQ_transport"/>
</dbReference>
<dbReference type="AlphaFoldDB" id="A0A317ZMS3"/>
<dbReference type="EMBL" id="QHJQ01000001">
    <property type="protein sequence ID" value="PXA05543.1"/>
    <property type="molecule type" value="Genomic_DNA"/>
</dbReference>
<keyword evidence="3 7" id="KW-0812">Transmembrane</keyword>
<evidence type="ECO:0000259" key="8">
    <source>
        <dbReference type="Pfam" id="PF01618"/>
    </source>
</evidence>
<name>A0A317ZMS3_9BACT</name>
<feature type="transmembrane region" description="Helical" evidence="7">
    <location>
        <begin position="153"/>
        <end position="175"/>
    </location>
</feature>
<keyword evidence="6" id="KW-0653">Protein transport</keyword>
<evidence type="ECO:0000256" key="3">
    <source>
        <dbReference type="ARBA" id="ARBA00022692"/>
    </source>
</evidence>
<dbReference type="GO" id="GO:0005886">
    <property type="term" value="C:plasma membrane"/>
    <property type="evidence" value="ECO:0007669"/>
    <property type="project" value="UniProtKB-SubCell"/>
</dbReference>
<proteinExistence type="inferred from homology"/>
<evidence type="ECO:0000313" key="9">
    <source>
        <dbReference type="EMBL" id="PXA05543.1"/>
    </source>
</evidence>
<keyword evidence="2" id="KW-1003">Cell membrane</keyword>
<organism evidence="9 10">
    <name type="scientific">Coraliomargarita sinensis</name>
    <dbReference type="NCBI Taxonomy" id="2174842"/>
    <lineage>
        <taxon>Bacteria</taxon>
        <taxon>Pseudomonadati</taxon>
        <taxon>Verrucomicrobiota</taxon>
        <taxon>Opitutia</taxon>
        <taxon>Puniceicoccales</taxon>
        <taxon>Coraliomargaritaceae</taxon>
        <taxon>Coraliomargarita</taxon>
    </lineage>
</organism>
<gene>
    <name evidence="9" type="ORF">DDZ13_01335</name>
</gene>
<evidence type="ECO:0000256" key="5">
    <source>
        <dbReference type="ARBA" id="ARBA00023136"/>
    </source>
</evidence>
<dbReference type="PANTHER" id="PTHR30625">
    <property type="entry name" value="PROTEIN TOLQ"/>
    <property type="match status" value="1"/>
</dbReference>
<dbReference type="OrthoDB" id="196191at2"/>
<feature type="transmembrane region" description="Helical" evidence="7">
    <location>
        <begin position="108"/>
        <end position="133"/>
    </location>
</feature>
<reference evidence="9 10" key="1">
    <citation type="submission" date="2018-05" db="EMBL/GenBank/DDBJ databases">
        <title>Coraliomargarita sinensis sp. nov., isolated from a marine solar saltern.</title>
        <authorList>
            <person name="Zhou L.Y."/>
        </authorList>
    </citation>
    <scope>NUCLEOTIDE SEQUENCE [LARGE SCALE GENOMIC DNA]</scope>
    <source>
        <strain evidence="9 10">WN38</strain>
    </source>
</reference>
<dbReference type="InParanoid" id="A0A317ZMS3"/>
<accession>A0A317ZMS3</accession>
<comment type="similarity">
    <text evidence="6">Belongs to the exbB/tolQ family.</text>
</comment>
<dbReference type="PANTHER" id="PTHR30625:SF11">
    <property type="entry name" value="MOTA_TOLQ_EXBB PROTON CHANNEL DOMAIN-CONTAINING PROTEIN"/>
    <property type="match status" value="1"/>
</dbReference>